<dbReference type="Gene3D" id="3.30.450.30">
    <property type="entry name" value="Dynein light chain 2a, cytoplasmic"/>
    <property type="match status" value="1"/>
</dbReference>
<dbReference type="OrthoDB" id="5512353at2"/>
<name>A0A2Z4FLK6_9DELT</name>
<proteinExistence type="predicted"/>
<protein>
    <submittedName>
        <fullName evidence="1">Uncharacterized protein</fullName>
    </submittedName>
</protein>
<keyword evidence="2" id="KW-1185">Reference proteome</keyword>
<sequence length="118" mass="13084">MFKQKLTRVVKNVDGTLGCMLIGFDGIPIESVFGGEAMPHMNAVAVELSNLLDKFRRLQIYEVGEVNEVSITLGQVTALARVVAEEYLLILALDANADVNRGQTMLRLIAPYVEREMM</sequence>
<dbReference type="Proteomes" id="UP000249799">
    <property type="component" value="Chromosome"/>
</dbReference>
<evidence type="ECO:0000313" key="1">
    <source>
        <dbReference type="EMBL" id="AWV89831.1"/>
    </source>
</evidence>
<reference evidence="1 2" key="1">
    <citation type="submission" date="2018-06" db="EMBL/GenBank/DDBJ databases">
        <title>Lujinxingia sediminis gen. nov. sp. nov., a new facultative anaerobic member of the class Deltaproteobacteria, and proposal of Lujinxingaceae fam. nov.</title>
        <authorList>
            <person name="Guo L.-Y."/>
            <person name="Li C.-M."/>
            <person name="Wang S."/>
            <person name="Du Z.-J."/>
        </authorList>
    </citation>
    <scope>NUCLEOTIDE SEQUENCE [LARGE SCALE GENOMIC DNA]</scope>
    <source>
        <strain evidence="1 2">FA350</strain>
    </source>
</reference>
<gene>
    <name evidence="1" type="ORF">DN745_10960</name>
</gene>
<dbReference type="KEGG" id="bsed:DN745_10960"/>
<evidence type="ECO:0000313" key="2">
    <source>
        <dbReference type="Proteomes" id="UP000249799"/>
    </source>
</evidence>
<dbReference type="EMBL" id="CP030032">
    <property type="protein sequence ID" value="AWV89831.1"/>
    <property type="molecule type" value="Genomic_DNA"/>
</dbReference>
<dbReference type="RefSeq" id="WP_111334787.1">
    <property type="nucleotide sequence ID" value="NZ_CP030032.1"/>
</dbReference>
<dbReference type="AlphaFoldDB" id="A0A2Z4FLK6"/>
<dbReference type="SUPFAM" id="SSF103196">
    <property type="entry name" value="Roadblock/LC7 domain"/>
    <property type="match status" value="1"/>
</dbReference>
<accession>A0A2Z4FLK6</accession>
<organism evidence="1 2">
    <name type="scientific">Bradymonas sediminis</name>
    <dbReference type="NCBI Taxonomy" id="1548548"/>
    <lineage>
        <taxon>Bacteria</taxon>
        <taxon>Deltaproteobacteria</taxon>
        <taxon>Bradymonadales</taxon>
        <taxon>Bradymonadaceae</taxon>
        <taxon>Bradymonas</taxon>
    </lineage>
</organism>